<dbReference type="Pfam" id="PF06974">
    <property type="entry name" value="WS_DGAT_C"/>
    <property type="match status" value="1"/>
</dbReference>
<dbReference type="InterPro" id="IPR045034">
    <property type="entry name" value="O-acyltransferase_WSD1-like"/>
</dbReference>
<gene>
    <name evidence="14" type="primary">LOC106468059</name>
</gene>
<comment type="catalytic activity">
    <reaction evidence="6">
        <text>a long chain fatty alcohol + a fatty acyl-CoA = a long-chain alcohol wax ester + CoA</text>
        <dbReference type="Rhea" id="RHEA:38443"/>
        <dbReference type="ChEBI" id="CHEBI:17135"/>
        <dbReference type="ChEBI" id="CHEBI:57287"/>
        <dbReference type="ChEBI" id="CHEBI:77636"/>
        <dbReference type="ChEBI" id="CHEBI:235323"/>
        <dbReference type="EC" id="2.3.1.75"/>
    </reaction>
</comment>
<feature type="region of interest" description="Disordered" evidence="9">
    <location>
        <begin position="672"/>
        <end position="715"/>
    </location>
</feature>
<feature type="transmembrane region" description="Helical" evidence="10">
    <location>
        <begin position="55"/>
        <end position="88"/>
    </location>
</feature>
<feature type="coiled-coil region" evidence="8">
    <location>
        <begin position="571"/>
        <end position="639"/>
    </location>
</feature>
<dbReference type="Proteomes" id="UP000694941">
    <property type="component" value="Unplaced"/>
</dbReference>
<feature type="compositionally biased region" description="Low complexity" evidence="9">
    <location>
        <begin position="681"/>
        <end position="695"/>
    </location>
</feature>
<comment type="similarity">
    <text evidence="5">In the N-terminal section; belongs to the long-chain O-acyltransferase family.</text>
</comment>
<dbReference type="GeneID" id="106468059"/>
<proteinExistence type="inferred from homology"/>
<dbReference type="RefSeq" id="XP_022252077.1">
    <property type="nucleotide sequence ID" value="XM_022396369.1"/>
</dbReference>
<sequence length="741" mass="84629">MEADIQVDDCSATCSSRKQDKILNDNQVKKKSNITPHYMQSVAIQPIIHPVDRNILWSFLLSVIFVVIAIITGIPFVIFLALLIPIVLFIRHACAKYCYCRSGNRGVCGTKKLHLLSAVDAFWLHDSDFNRFVSHCIFFVERGMNAEKLRELVLTRVITRQYNMGLAFPRFTQKISSVSTGYCWVEDENFALKNHIFEEQKRIASKRELEDYLTFLMGQPMSQDRPLWEIRVVPNFGKTKDTVFVLRVHLAVSDGISFVKILGNCLADSRHNLRLKPRYGGTTFPFNVFRALLVGPLTFVTWLLYFRRDCNLLQHSQRLSGERVVSWSRNIRFSKIQRIKQITRSSINDVLLSAVTGSLRAYFQQNGVEHPPDVTMNIPIDLRFETSVVESVPEMGNRYAIVNTRLPTNTEGAIPRLWEVRHLMEDLKTSADSVVMYGAVHYLFNLLPHALASWFFRVILRKATLIYSNLPGPDDAVVLGSHRLKKIMFWMTSSAEIPVSISVFSYGGSINLAIAADKMVIPDPKVIVKEFSAQINHLSRLLSKRRIPGEHRRRSSFTAERRREEILKPPLQQIEQKLHDVQDELREITLRIEEASNPDCSPSEFRQLTASHAVLSTRVEELKEEFSELLMELRRRKSLADGRVSTEDEDNDGLLRRSRKRALSITGRRSSLSAVTSSIMSTSRPLTTPTTPHHSICVPPSPEMDHPESPSSDQYRSLLLGGLQGRINFHSHEEDSVERMC</sequence>
<evidence type="ECO:0000256" key="3">
    <source>
        <dbReference type="ARBA" id="ARBA00022679"/>
    </source>
</evidence>
<dbReference type="PANTHER" id="PTHR31650">
    <property type="entry name" value="O-ACYLTRANSFERASE (WSD1-LIKE) FAMILY PROTEIN"/>
    <property type="match status" value="1"/>
</dbReference>
<evidence type="ECO:0000256" key="1">
    <source>
        <dbReference type="ARBA" id="ARBA00004771"/>
    </source>
</evidence>
<feature type="domain" description="O-acyltransferase WSD1 C-terminal" evidence="12">
    <location>
        <begin position="395"/>
        <end position="538"/>
    </location>
</feature>
<evidence type="ECO:0000259" key="11">
    <source>
        <dbReference type="Pfam" id="PF03007"/>
    </source>
</evidence>
<evidence type="ECO:0000313" key="13">
    <source>
        <dbReference type="Proteomes" id="UP000694941"/>
    </source>
</evidence>
<accession>A0ABM1T871</accession>
<comment type="pathway">
    <text evidence="1">Glycerolipid metabolism; triacylglycerol biosynthesis.</text>
</comment>
<dbReference type="InterPro" id="IPR004255">
    <property type="entry name" value="O-acyltransferase_WSD1_N"/>
</dbReference>
<comment type="pathway">
    <text evidence="2">Lipid metabolism.</text>
</comment>
<keyword evidence="13" id="KW-1185">Reference proteome</keyword>
<organism evidence="13 14">
    <name type="scientific">Limulus polyphemus</name>
    <name type="common">Atlantic horseshoe crab</name>
    <dbReference type="NCBI Taxonomy" id="6850"/>
    <lineage>
        <taxon>Eukaryota</taxon>
        <taxon>Metazoa</taxon>
        <taxon>Ecdysozoa</taxon>
        <taxon>Arthropoda</taxon>
        <taxon>Chelicerata</taxon>
        <taxon>Merostomata</taxon>
        <taxon>Xiphosura</taxon>
        <taxon>Limulidae</taxon>
        <taxon>Limulus</taxon>
    </lineage>
</organism>
<dbReference type="Pfam" id="PF03007">
    <property type="entry name" value="WS_DGAT_cat"/>
    <property type="match status" value="1"/>
</dbReference>
<evidence type="ECO:0000256" key="4">
    <source>
        <dbReference type="ARBA" id="ARBA00023315"/>
    </source>
</evidence>
<evidence type="ECO:0000256" key="5">
    <source>
        <dbReference type="ARBA" id="ARBA00024360"/>
    </source>
</evidence>
<keyword evidence="10" id="KW-0472">Membrane</keyword>
<evidence type="ECO:0000256" key="7">
    <source>
        <dbReference type="ARBA" id="ARBA00048109"/>
    </source>
</evidence>
<feature type="domain" description="O-acyltransferase WSD1-like N-terminal" evidence="11">
    <location>
        <begin position="153"/>
        <end position="272"/>
    </location>
</feature>
<reference evidence="14" key="1">
    <citation type="submission" date="2025-08" db="UniProtKB">
        <authorList>
            <consortium name="RefSeq"/>
        </authorList>
    </citation>
    <scope>IDENTIFICATION</scope>
    <source>
        <tissue evidence="14">Muscle</tissue>
    </source>
</reference>
<keyword evidence="3" id="KW-0808">Transferase</keyword>
<evidence type="ECO:0000313" key="14">
    <source>
        <dbReference type="RefSeq" id="XP_022252077.1"/>
    </source>
</evidence>
<evidence type="ECO:0000256" key="2">
    <source>
        <dbReference type="ARBA" id="ARBA00005189"/>
    </source>
</evidence>
<keyword evidence="4" id="KW-0012">Acyltransferase</keyword>
<keyword evidence="10" id="KW-1133">Transmembrane helix</keyword>
<evidence type="ECO:0000256" key="9">
    <source>
        <dbReference type="SAM" id="MobiDB-lite"/>
    </source>
</evidence>
<evidence type="ECO:0000259" key="12">
    <source>
        <dbReference type="Pfam" id="PF06974"/>
    </source>
</evidence>
<evidence type="ECO:0000256" key="6">
    <source>
        <dbReference type="ARBA" id="ARBA00047604"/>
    </source>
</evidence>
<comment type="catalytic activity">
    <reaction evidence="7">
        <text>an acyl-CoA + a 1,2-diacyl-sn-glycerol = a triacyl-sn-glycerol + CoA</text>
        <dbReference type="Rhea" id="RHEA:10868"/>
        <dbReference type="ChEBI" id="CHEBI:17815"/>
        <dbReference type="ChEBI" id="CHEBI:57287"/>
        <dbReference type="ChEBI" id="CHEBI:58342"/>
        <dbReference type="ChEBI" id="CHEBI:64615"/>
        <dbReference type="EC" id="2.3.1.20"/>
    </reaction>
</comment>
<protein>
    <submittedName>
        <fullName evidence="14">Uncharacterized protein LOC106468059</fullName>
    </submittedName>
</protein>
<feature type="transmembrane region" description="Helical" evidence="10">
    <location>
        <begin position="284"/>
        <end position="305"/>
    </location>
</feature>
<keyword evidence="8" id="KW-0175">Coiled coil</keyword>
<name>A0ABM1T871_LIMPO</name>
<evidence type="ECO:0000256" key="8">
    <source>
        <dbReference type="SAM" id="Coils"/>
    </source>
</evidence>
<keyword evidence="10" id="KW-0812">Transmembrane</keyword>
<dbReference type="InterPro" id="IPR009721">
    <property type="entry name" value="O-acyltransferase_WSD1_C"/>
</dbReference>
<dbReference type="PANTHER" id="PTHR31650:SF1">
    <property type="entry name" value="WAX ESTER SYNTHASE_DIACYLGLYCEROL ACYLTRANSFERASE 4-RELATED"/>
    <property type="match status" value="1"/>
</dbReference>
<evidence type="ECO:0000256" key="10">
    <source>
        <dbReference type="SAM" id="Phobius"/>
    </source>
</evidence>